<name>A0ABR6MV19_9DEIO</name>
<reference evidence="1 2" key="1">
    <citation type="submission" date="2020-08" db="EMBL/GenBank/DDBJ databases">
        <title>Genomic Encyclopedia of Type Strains, Phase IV (KMG-IV): sequencing the most valuable type-strain genomes for metagenomic binning, comparative biology and taxonomic classification.</title>
        <authorList>
            <person name="Goeker M."/>
        </authorList>
    </citation>
    <scope>NUCLEOTIDE SEQUENCE [LARGE SCALE GENOMIC DNA]</scope>
    <source>
        <strain evidence="1 2">DSM 105434</strain>
    </source>
</reference>
<evidence type="ECO:0000313" key="1">
    <source>
        <dbReference type="EMBL" id="MBB5295792.1"/>
    </source>
</evidence>
<evidence type="ECO:0000313" key="2">
    <source>
        <dbReference type="Proteomes" id="UP000536909"/>
    </source>
</evidence>
<protein>
    <submittedName>
        <fullName evidence="1">Uncharacterized protein</fullName>
    </submittedName>
</protein>
<keyword evidence="2" id="KW-1185">Reference proteome</keyword>
<gene>
    <name evidence="1" type="ORF">HNQ10_002631</name>
</gene>
<dbReference type="EMBL" id="JACHFV010000008">
    <property type="protein sequence ID" value="MBB5295792.1"/>
    <property type="molecule type" value="Genomic_DNA"/>
</dbReference>
<accession>A0ABR6MV19</accession>
<sequence>MTTFPGRCILGELVKQGESRPLRGPDDVLHE</sequence>
<comment type="caution">
    <text evidence="1">The sequence shown here is derived from an EMBL/GenBank/DDBJ whole genome shotgun (WGS) entry which is preliminary data.</text>
</comment>
<dbReference type="Proteomes" id="UP000536909">
    <property type="component" value="Unassembled WGS sequence"/>
</dbReference>
<proteinExistence type="predicted"/>
<organism evidence="1 2">
    <name type="scientific">Deinococcus metallilatus</name>
    <dbReference type="NCBI Taxonomy" id="1211322"/>
    <lineage>
        <taxon>Bacteria</taxon>
        <taxon>Thermotogati</taxon>
        <taxon>Deinococcota</taxon>
        <taxon>Deinococci</taxon>
        <taxon>Deinococcales</taxon>
        <taxon>Deinococcaceae</taxon>
        <taxon>Deinococcus</taxon>
    </lineage>
</organism>